<evidence type="ECO:0000313" key="9">
    <source>
        <dbReference type="EMBL" id="SJZ56740.1"/>
    </source>
</evidence>
<keyword evidence="4 8" id="KW-1133">Transmembrane helix</keyword>
<dbReference type="SUPFAM" id="SSF81345">
    <property type="entry name" value="ABC transporter involved in vitamin B12 uptake, BtuC"/>
    <property type="match status" value="1"/>
</dbReference>
<evidence type="ECO:0000256" key="8">
    <source>
        <dbReference type="SAM" id="Phobius"/>
    </source>
</evidence>
<dbReference type="EMBL" id="FUWS01000002">
    <property type="protein sequence ID" value="SJZ56740.1"/>
    <property type="molecule type" value="Genomic_DNA"/>
</dbReference>
<dbReference type="CDD" id="cd06550">
    <property type="entry name" value="TM_ABC_iron-siderophores_like"/>
    <property type="match status" value="1"/>
</dbReference>
<evidence type="ECO:0000256" key="7">
    <source>
        <dbReference type="SAM" id="MobiDB-lite"/>
    </source>
</evidence>
<dbReference type="PANTHER" id="PTHR30477">
    <property type="entry name" value="ABC-TRANSPORTER METAL-BINDING PROTEIN"/>
    <property type="match status" value="1"/>
</dbReference>
<reference evidence="9 10" key="1">
    <citation type="submission" date="2017-02" db="EMBL/GenBank/DDBJ databases">
        <authorList>
            <person name="Peterson S.W."/>
        </authorList>
    </citation>
    <scope>NUCLEOTIDE SEQUENCE [LARGE SCALE GENOMIC DNA]</scope>
    <source>
        <strain evidence="9 10">DSM 45154</strain>
    </source>
</reference>
<dbReference type="Proteomes" id="UP000190637">
    <property type="component" value="Unassembled WGS sequence"/>
</dbReference>
<comment type="subcellular location">
    <subcellularLocation>
        <location evidence="6">Cell membrane</location>
        <topology evidence="6">Multi-pass membrane protein</topology>
    </subcellularLocation>
    <subcellularLocation>
        <location evidence="1">Membrane</location>
        <topology evidence="1">Multi-pass membrane protein</topology>
    </subcellularLocation>
</comment>
<feature type="transmembrane region" description="Helical" evidence="8">
    <location>
        <begin position="220"/>
        <end position="243"/>
    </location>
</feature>
<dbReference type="AlphaFoldDB" id="A0A1T4LPU3"/>
<feature type="transmembrane region" description="Helical" evidence="8">
    <location>
        <begin position="171"/>
        <end position="189"/>
    </location>
</feature>
<dbReference type="GO" id="GO:0055085">
    <property type="term" value="P:transmembrane transport"/>
    <property type="evidence" value="ECO:0007669"/>
    <property type="project" value="InterPro"/>
</dbReference>
<dbReference type="GO" id="GO:0010043">
    <property type="term" value="P:response to zinc ion"/>
    <property type="evidence" value="ECO:0007669"/>
    <property type="project" value="TreeGrafter"/>
</dbReference>
<dbReference type="OrthoDB" id="9798540at2"/>
<keyword evidence="6" id="KW-0813">Transport</keyword>
<dbReference type="Gene3D" id="1.10.3470.10">
    <property type="entry name" value="ABC transporter involved in vitamin B12 uptake, BtuC"/>
    <property type="match status" value="1"/>
</dbReference>
<feature type="region of interest" description="Disordered" evidence="7">
    <location>
        <begin position="274"/>
        <end position="306"/>
    </location>
</feature>
<feature type="transmembrane region" description="Helical" evidence="8">
    <location>
        <begin position="38"/>
        <end position="56"/>
    </location>
</feature>
<keyword evidence="3 6" id="KW-0812">Transmembrane</keyword>
<name>A0A1T4LPU3_9ACTN</name>
<evidence type="ECO:0000256" key="6">
    <source>
        <dbReference type="RuleBase" id="RU003943"/>
    </source>
</evidence>
<evidence type="ECO:0000256" key="5">
    <source>
        <dbReference type="ARBA" id="ARBA00023136"/>
    </source>
</evidence>
<dbReference type="RefSeq" id="WP_078760199.1">
    <property type="nucleotide sequence ID" value="NZ_FUWS01000002.1"/>
</dbReference>
<dbReference type="Pfam" id="PF00950">
    <property type="entry name" value="ABC-3"/>
    <property type="match status" value="1"/>
</dbReference>
<evidence type="ECO:0000256" key="4">
    <source>
        <dbReference type="ARBA" id="ARBA00022989"/>
    </source>
</evidence>
<protein>
    <submittedName>
        <fullName evidence="9">Zinc transport system permease protein</fullName>
    </submittedName>
</protein>
<sequence>MTDLFAYDFMQRALIAALLVGLVAPAIGTFMVQRRLALLGDGIGHIALTGVALGILTSTSPIFTALIVSAAGALLIELVRVRTRTSGDVALALLFYGGIAGGVLLIGLAPGANTATLTSFLFGSVSTVSTEDVYAVIALAVIVLGVLAFFGRELFVLCQDEEVARAHGLPVRLLSAVIAITAAVTVVIAMRVVGVLLVSALMVVPVAAAQQLTRSFRVTVALAMGIGVVASLGGVSAAFYSGADISPGAAIVLLALAVFAVSVGVGQVVRRRRGRGPVPQKGAEAVPAGTIPQTKPGSLDPGSPST</sequence>
<gene>
    <name evidence="9" type="ORF">SAMN02745673_00777</name>
</gene>
<feature type="transmembrane region" description="Helical" evidence="8">
    <location>
        <begin position="133"/>
        <end position="150"/>
    </location>
</feature>
<dbReference type="GO" id="GO:0043190">
    <property type="term" value="C:ATP-binding cassette (ABC) transporter complex"/>
    <property type="evidence" value="ECO:0007669"/>
    <property type="project" value="InterPro"/>
</dbReference>
<organism evidence="9 10">
    <name type="scientific">Marinactinospora thermotolerans DSM 45154</name>
    <dbReference type="NCBI Taxonomy" id="1122192"/>
    <lineage>
        <taxon>Bacteria</taxon>
        <taxon>Bacillati</taxon>
        <taxon>Actinomycetota</taxon>
        <taxon>Actinomycetes</taxon>
        <taxon>Streptosporangiales</taxon>
        <taxon>Nocardiopsidaceae</taxon>
        <taxon>Marinactinospora</taxon>
    </lineage>
</organism>
<evidence type="ECO:0000313" key="10">
    <source>
        <dbReference type="Proteomes" id="UP000190637"/>
    </source>
</evidence>
<accession>A0A1T4LPU3</accession>
<evidence type="ECO:0000256" key="3">
    <source>
        <dbReference type="ARBA" id="ARBA00022692"/>
    </source>
</evidence>
<feature type="transmembrane region" description="Helical" evidence="8">
    <location>
        <begin position="91"/>
        <end position="113"/>
    </location>
</feature>
<evidence type="ECO:0000256" key="2">
    <source>
        <dbReference type="ARBA" id="ARBA00008034"/>
    </source>
</evidence>
<comment type="similarity">
    <text evidence="2 6">Belongs to the ABC-3 integral membrane protein family.</text>
</comment>
<evidence type="ECO:0000256" key="1">
    <source>
        <dbReference type="ARBA" id="ARBA00004141"/>
    </source>
</evidence>
<keyword evidence="10" id="KW-1185">Reference proteome</keyword>
<dbReference type="InterPro" id="IPR001626">
    <property type="entry name" value="ABC_TroCD"/>
</dbReference>
<feature type="transmembrane region" description="Helical" evidence="8">
    <location>
        <begin position="12"/>
        <end position="31"/>
    </location>
</feature>
<feature type="transmembrane region" description="Helical" evidence="8">
    <location>
        <begin position="249"/>
        <end position="269"/>
    </location>
</feature>
<dbReference type="PANTHER" id="PTHR30477:SF0">
    <property type="entry name" value="METAL TRANSPORT SYSTEM MEMBRANE PROTEIN TM_0125-RELATED"/>
    <property type="match status" value="1"/>
</dbReference>
<feature type="transmembrane region" description="Helical" evidence="8">
    <location>
        <begin position="195"/>
        <end position="213"/>
    </location>
</feature>
<dbReference type="InterPro" id="IPR037294">
    <property type="entry name" value="ABC_BtuC-like"/>
</dbReference>
<proteinExistence type="inferred from homology"/>
<dbReference type="STRING" id="1122192.SAMN02745673_00777"/>
<keyword evidence="5 8" id="KW-0472">Membrane</keyword>